<sequence>MEASEEIGRLENGSSSRSGRPPNPPTAADRTGLTNDRVVVPRKKSLVRHASLIPFADFLNHDGLSEAVVLHDEDKQLSEVIAEQDYAPKEEVWITYGKFPNSTLLLDFGFSLPYNSYDEGAALSFKYYQHCFSSKKESVVLSSYELS</sequence>
<dbReference type="InterPro" id="IPR046341">
    <property type="entry name" value="SET_dom_sf"/>
</dbReference>
<gene>
    <name evidence="2" type="ORF">WN944_023747</name>
</gene>
<name>A0AAP0LMM6_9ROSI</name>
<dbReference type="Proteomes" id="UP001428341">
    <property type="component" value="Unassembled WGS sequence"/>
</dbReference>
<evidence type="ECO:0000256" key="1">
    <source>
        <dbReference type="SAM" id="MobiDB-lite"/>
    </source>
</evidence>
<dbReference type="SUPFAM" id="SSF82199">
    <property type="entry name" value="SET domain"/>
    <property type="match status" value="1"/>
</dbReference>
<comment type="caution">
    <text evidence="2">The sequence shown here is derived from an EMBL/GenBank/DDBJ whole genome shotgun (WGS) entry which is preliminary data.</text>
</comment>
<keyword evidence="3" id="KW-1185">Reference proteome</keyword>
<dbReference type="PANTHER" id="PTHR13271">
    <property type="entry name" value="UNCHARACTERIZED PUTATIVE METHYLTRANSFERASE"/>
    <property type="match status" value="1"/>
</dbReference>
<dbReference type="InterPro" id="IPR050600">
    <property type="entry name" value="SETD3_SETD6_MTase"/>
</dbReference>
<dbReference type="AlphaFoldDB" id="A0AAP0LMM6"/>
<evidence type="ECO:0000313" key="2">
    <source>
        <dbReference type="EMBL" id="KAK9180614.1"/>
    </source>
</evidence>
<dbReference type="EMBL" id="JBCGBO010000024">
    <property type="protein sequence ID" value="KAK9180614.1"/>
    <property type="molecule type" value="Genomic_DNA"/>
</dbReference>
<evidence type="ECO:0008006" key="4">
    <source>
        <dbReference type="Google" id="ProtNLM"/>
    </source>
</evidence>
<protein>
    <recommendedName>
        <fullName evidence="4">SET domain-containing protein</fullName>
    </recommendedName>
</protein>
<feature type="region of interest" description="Disordered" evidence="1">
    <location>
        <begin position="1"/>
        <end position="34"/>
    </location>
</feature>
<reference evidence="2 3" key="1">
    <citation type="submission" date="2024-05" db="EMBL/GenBank/DDBJ databases">
        <title>Haplotype-resolved chromosome-level genome assembly of Huyou (Citrus changshanensis).</title>
        <authorList>
            <person name="Miao C."/>
            <person name="Chen W."/>
            <person name="Wu Y."/>
            <person name="Wang L."/>
            <person name="Zhao S."/>
            <person name="Grierson D."/>
            <person name="Xu C."/>
            <person name="Chen K."/>
        </authorList>
    </citation>
    <scope>NUCLEOTIDE SEQUENCE [LARGE SCALE GENOMIC DNA]</scope>
    <source>
        <strain evidence="2">01-14</strain>
        <tissue evidence="2">Leaf</tissue>
    </source>
</reference>
<dbReference type="Gene3D" id="3.90.1410.10">
    <property type="entry name" value="set domain protein methyltransferase, domain 1"/>
    <property type="match status" value="1"/>
</dbReference>
<organism evidence="2 3">
    <name type="scientific">Citrus x changshan-huyou</name>
    <dbReference type="NCBI Taxonomy" id="2935761"/>
    <lineage>
        <taxon>Eukaryota</taxon>
        <taxon>Viridiplantae</taxon>
        <taxon>Streptophyta</taxon>
        <taxon>Embryophyta</taxon>
        <taxon>Tracheophyta</taxon>
        <taxon>Spermatophyta</taxon>
        <taxon>Magnoliopsida</taxon>
        <taxon>eudicotyledons</taxon>
        <taxon>Gunneridae</taxon>
        <taxon>Pentapetalae</taxon>
        <taxon>rosids</taxon>
        <taxon>malvids</taxon>
        <taxon>Sapindales</taxon>
        <taxon>Rutaceae</taxon>
        <taxon>Aurantioideae</taxon>
        <taxon>Citrus</taxon>
    </lineage>
</organism>
<dbReference type="PANTHER" id="PTHR13271:SF134">
    <property type="entry name" value="OS01G0976450 PROTEIN"/>
    <property type="match status" value="1"/>
</dbReference>
<dbReference type="GO" id="GO:0016279">
    <property type="term" value="F:protein-lysine N-methyltransferase activity"/>
    <property type="evidence" value="ECO:0007669"/>
    <property type="project" value="TreeGrafter"/>
</dbReference>
<proteinExistence type="predicted"/>
<evidence type="ECO:0000313" key="3">
    <source>
        <dbReference type="Proteomes" id="UP001428341"/>
    </source>
</evidence>
<accession>A0AAP0LMM6</accession>